<dbReference type="PROSITE" id="PS51371">
    <property type="entry name" value="CBS"/>
    <property type="match status" value="2"/>
</dbReference>
<keyword evidence="1 2" id="KW-0129">CBS domain</keyword>
<dbReference type="PANTHER" id="PTHR43080">
    <property type="entry name" value="CBS DOMAIN-CONTAINING PROTEIN CBSX3, MITOCHONDRIAL"/>
    <property type="match status" value="1"/>
</dbReference>
<dbReference type="GO" id="GO:0016301">
    <property type="term" value="F:kinase activity"/>
    <property type="evidence" value="ECO:0007669"/>
    <property type="project" value="UniProtKB-KW"/>
</dbReference>
<proteinExistence type="predicted"/>
<dbReference type="Pfam" id="PF00571">
    <property type="entry name" value="CBS"/>
    <property type="match status" value="2"/>
</dbReference>
<sequence length="159" mass="17467">MLFLENYTMKTARQLLAEKTIHGTVTVAPQATVYQALQVLADKNIGAVLVMDGDKLAGIFSERDYARKVVLMGKTSAGTPVSEIMTSRLICVTPEASVEECMAIMTDKRIRHLPVVNAQDELIGLLSIGDLVRETIAEQEFQIEQLESYIHGRSSPMAA</sequence>
<gene>
    <name evidence="4" type="ORF">GCM10010970_26000</name>
</gene>
<evidence type="ECO:0000256" key="2">
    <source>
        <dbReference type="PROSITE-ProRule" id="PRU00703"/>
    </source>
</evidence>
<keyword evidence="4" id="KW-0808">Transferase</keyword>
<name>A0ABQ2PBG1_9NEIS</name>
<evidence type="ECO:0000313" key="4">
    <source>
        <dbReference type="EMBL" id="GGP22593.1"/>
    </source>
</evidence>
<dbReference type="EMBL" id="BMLX01000003">
    <property type="protein sequence ID" value="GGP22593.1"/>
    <property type="molecule type" value="Genomic_DNA"/>
</dbReference>
<keyword evidence="4" id="KW-0418">Kinase</keyword>
<dbReference type="SUPFAM" id="SSF54631">
    <property type="entry name" value="CBS-domain pair"/>
    <property type="match status" value="1"/>
</dbReference>
<feature type="domain" description="CBS" evidence="3">
    <location>
        <begin position="20"/>
        <end position="76"/>
    </location>
</feature>
<dbReference type="InterPro" id="IPR000644">
    <property type="entry name" value="CBS_dom"/>
</dbReference>
<dbReference type="Proteomes" id="UP000637267">
    <property type="component" value="Unassembled WGS sequence"/>
</dbReference>
<dbReference type="Gene3D" id="3.10.580.10">
    <property type="entry name" value="CBS-domain"/>
    <property type="match status" value="1"/>
</dbReference>
<dbReference type="InterPro" id="IPR044725">
    <property type="entry name" value="CBSX3_CBS_dom"/>
</dbReference>
<keyword evidence="5" id="KW-1185">Reference proteome</keyword>
<dbReference type="CDD" id="cd04623">
    <property type="entry name" value="CBS_pair_bac_euk"/>
    <property type="match status" value="1"/>
</dbReference>
<evidence type="ECO:0000313" key="5">
    <source>
        <dbReference type="Proteomes" id="UP000637267"/>
    </source>
</evidence>
<accession>A0ABQ2PBG1</accession>
<feature type="domain" description="CBS" evidence="3">
    <location>
        <begin position="85"/>
        <end position="141"/>
    </location>
</feature>
<evidence type="ECO:0000259" key="3">
    <source>
        <dbReference type="PROSITE" id="PS51371"/>
    </source>
</evidence>
<comment type="caution">
    <text evidence="4">The sequence shown here is derived from an EMBL/GenBank/DDBJ whole genome shotgun (WGS) entry which is preliminary data.</text>
</comment>
<protein>
    <submittedName>
        <fullName evidence="4">Histidine kinase</fullName>
    </submittedName>
</protein>
<dbReference type="InterPro" id="IPR046342">
    <property type="entry name" value="CBS_dom_sf"/>
</dbReference>
<evidence type="ECO:0000256" key="1">
    <source>
        <dbReference type="ARBA" id="ARBA00023122"/>
    </source>
</evidence>
<dbReference type="SMART" id="SM00116">
    <property type="entry name" value="CBS"/>
    <property type="match status" value="2"/>
</dbReference>
<organism evidence="4 5">
    <name type="scientific">Silvimonas iriomotensis</name>
    <dbReference type="NCBI Taxonomy" id="449662"/>
    <lineage>
        <taxon>Bacteria</taxon>
        <taxon>Pseudomonadati</taxon>
        <taxon>Pseudomonadota</taxon>
        <taxon>Betaproteobacteria</taxon>
        <taxon>Neisseriales</taxon>
        <taxon>Chitinibacteraceae</taxon>
        <taxon>Silvimonas</taxon>
    </lineage>
</organism>
<dbReference type="InterPro" id="IPR051257">
    <property type="entry name" value="Diverse_CBS-Domain"/>
</dbReference>
<dbReference type="PANTHER" id="PTHR43080:SF2">
    <property type="entry name" value="CBS DOMAIN-CONTAINING PROTEIN"/>
    <property type="match status" value="1"/>
</dbReference>
<reference evidence="5" key="1">
    <citation type="journal article" date="2019" name="Int. J. Syst. Evol. Microbiol.">
        <title>The Global Catalogue of Microorganisms (GCM) 10K type strain sequencing project: providing services to taxonomists for standard genome sequencing and annotation.</title>
        <authorList>
            <consortium name="The Broad Institute Genomics Platform"/>
            <consortium name="The Broad Institute Genome Sequencing Center for Infectious Disease"/>
            <person name="Wu L."/>
            <person name="Ma J."/>
        </authorList>
    </citation>
    <scope>NUCLEOTIDE SEQUENCE [LARGE SCALE GENOMIC DNA]</scope>
    <source>
        <strain evidence="5">CGMCC 1.8859</strain>
    </source>
</reference>